<dbReference type="Pfam" id="PF02811">
    <property type="entry name" value="PHP"/>
    <property type="match status" value="1"/>
</dbReference>
<keyword evidence="5 9" id="KW-0378">Hydrolase</keyword>
<dbReference type="PANTHER" id="PTHR21039:SF0">
    <property type="entry name" value="HISTIDINOL-PHOSPHATASE"/>
    <property type="match status" value="1"/>
</dbReference>
<gene>
    <name evidence="9" type="primary">hisK_17</name>
    <name evidence="9" type="ORF">SDC9_82517</name>
</gene>
<dbReference type="NCBIfam" id="TIGR01856">
    <property type="entry name" value="hisJ_fam"/>
    <property type="match status" value="1"/>
</dbReference>
<evidence type="ECO:0000256" key="3">
    <source>
        <dbReference type="ARBA" id="ARBA00013085"/>
    </source>
</evidence>
<proteinExistence type="inferred from homology"/>
<evidence type="ECO:0000256" key="2">
    <source>
        <dbReference type="ARBA" id="ARBA00009152"/>
    </source>
</evidence>
<evidence type="ECO:0000256" key="4">
    <source>
        <dbReference type="ARBA" id="ARBA00022605"/>
    </source>
</evidence>
<organism evidence="9">
    <name type="scientific">bioreactor metagenome</name>
    <dbReference type="NCBI Taxonomy" id="1076179"/>
    <lineage>
        <taxon>unclassified sequences</taxon>
        <taxon>metagenomes</taxon>
        <taxon>ecological metagenomes</taxon>
    </lineage>
</organism>
<dbReference type="EC" id="3.1.3.15" evidence="3"/>
<dbReference type="GO" id="GO:0004401">
    <property type="term" value="F:histidinol-phosphatase activity"/>
    <property type="evidence" value="ECO:0007669"/>
    <property type="project" value="UniProtKB-EC"/>
</dbReference>
<dbReference type="InterPro" id="IPR010140">
    <property type="entry name" value="Histidinol_P_phosphatase_HisJ"/>
</dbReference>
<sequence length="269" mass="30458">MYLADYHTHSRVSPDGHASMLEMASAAAAAGLDEICFTDHFEPVEPRTTLPRKTFDWSAQTAEYADVAARWNGPVKLRLGLELGDTPFDAALVERLLRGMPEFDFIIGSVHMLSQKFGLQDLAWLREPDEKTCYAEVEDYLETMLKMARWGNFTVLGHMTLPLRYMNEKRGFHVSMDDYGAEMETILRTLIENGCGIEVNTSRGTQPLPGARWLKLYRRLGGEIITLGSDAHRPQDVGKGIREGQTLLRECGFGRFCTFEKQKPIWHAL</sequence>
<dbReference type="InterPro" id="IPR016195">
    <property type="entry name" value="Pol/histidinol_Pase-like"/>
</dbReference>
<evidence type="ECO:0000259" key="8">
    <source>
        <dbReference type="SMART" id="SM00481"/>
    </source>
</evidence>
<reference evidence="9" key="1">
    <citation type="submission" date="2019-08" db="EMBL/GenBank/DDBJ databases">
        <authorList>
            <person name="Kucharzyk K."/>
            <person name="Murdoch R.W."/>
            <person name="Higgins S."/>
            <person name="Loffler F."/>
        </authorList>
    </citation>
    <scope>NUCLEOTIDE SEQUENCE</scope>
</reference>
<name>A0A644ZB28_9ZZZZ</name>
<dbReference type="AlphaFoldDB" id="A0A644ZB28"/>
<dbReference type="SUPFAM" id="SSF89550">
    <property type="entry name" value="PHP domain-like"/>
    <property type="match status" value="1"/>
</dbReference>
<feature type="domain" description="Polymerase/histidinol phosphatase N-terminal" evidence="8">
    <location>
        <begin position="4"/>
        <end position="87"/>
    </location>
</feature>
<comment type="caution">
    <text evidence="9">The sequence shown here is derived from an EMBL/GenBank/DDBJ whole genome shotgun (WGS) entry which is preliminary data.</text>
</comment>
<evidence type="ECO:0000256" key="6">
    <source>
        <dbReference type="ARBA" id="ARBA00023102"/>
    </source>
</evidence>
<dbReference type="Gene3D" id="3.20.20.140">
    <property type="entry name" value="Metal-dependent hydrolases"/>
    <property type="match status" value="1"/>
</dbReference>
<dbReference type="UniPathway" id="UPA00031">
    <property type="reaction ID" value="UER00013"/>
</dbReference>
<keyword evidence="6" id="KW-0368">Histidine biosynthesis</keyword>
<protein>
    <recommendedName>
        <fullName evidence="3">histidinol-phosphatase</fullName>
        <ecNumber evidence="3">3.1.3.15</ecNumber>
    </recommendedName>
</protein>
<keyword evidence="4" id="KW-0028">Amino-acid biosynthesis</keyword>
<evidence type="ECO:0000256" key="1">
    <source>
        <dbReference type="ARBA" id="ARBA00004970"/>
    </source>
</evidence>
<comment type="similarity">
    <text evidence="2">Belongs to the PHP hydrolase family. HisK subfamily.</text>
</comment>
<dbReference type="GO" id="GO:0005737">
    <property type="term" value="C:cytoplasm"/>
    <property type="evidence" value="ECO:0007669"/>
    <property type="project" value="TreeGrafter"/>
</dbReference>
<accession>A0A644ZB28</accession>
<dbReference type="InterPro" id="IPR003141">
    <property type="entry name" value="Pol/His_phosphatase_N"/>
</dbReference>
<comment type="catalytic activity">
    <reaction evidence="7">
        <text>L-histidinol phosphate + H2O = L-histidinol + phosphate</text>
        <dbReference type="Rhea" id="RHEA:14465"/>
        <dbReference type="ChEBI" id="CHEBI:15377"/>
        <dbReference type="ChEBI" id="CHEBI:43474"/>
        <dbReference type="ChEBI" id="CHEBI:57699"/>
        <dbReference type="ChEBI" id="CHEBI:57980"/>
        <dbReference type="EC" id="3.1.3.15"/>
    </reaction>
</comment>
<dbReference type="SMART" id="SM00481">
    <property type="entry name" value="POLIIIAc"/>
    <property type="match status" value="1"/>
</dbReference>
<dbReference type="GO" id="GO:0000105">
    <property type="term" value="P:L-histidine biosynthetic process"/>
    <property type="evidence" value="ECO:0007669"/>
    <property type="project" value="UniProtKB-UniPathway"/>
</dbReference>
<evidence type="ECO:0000313" key="9">
    <source>
        <dbReference type="EMBL" id="MPM35923.1"/>
    </source>
</evidence>
<evidence type="ECO:0000256" key="7">
    <source>
        <dbReference type="ARBA" id="ARBA00049158"/>
    </source>
</evidence>
<dbReference type="EMBL" id="VSSQ01007437">
    <property type="protein sequence ID" value="MPM35923.1"/>
    <property type="molecule type" value="Genomic_DNA"/>
</dbReference>
<comment type="pathway">
    <text evidence="1">Amino-acid biosynthesis; L-histidine biosynthesis; L-histidine from 5-phospho-alpha-D-ribose 1-diphosphate: step 8/9.</text>
</comment>
<dbReference type="InterPro" id="IPR004013">
    <property type="entry name" value="PHP_dom"/>
</dbReference>
<dbReference type="PANTHER" id="PTHR21039">
    <property type="entry name" value="HISTIDINOL PHOSPHATASE-RELATED"/>
    <property type="match status" value="1"/>
</dbReference>
<evidence type="ECO:0000256" key="5">
    <source>
        <dbReference type="ARBA" id="ARBA00022801"/>
    </source>
</evidence>